<evidence type="ECO:0000259" key="16">
    <source>
        <dbReference type="PROSITE" id="PS50929"/>
    </source>
</evidence>
<evidence type="ECO:0000256" key="14">
    <source>
        <dbReference type="SAM" id="MobiDB-lite"/>
    </source>
</evidence>
<keyword evidence="10 12" id="KW-0472">Membrane</keyword>
<feature type="coiled-coil region" evidence="13">
    <location>
        <begin position="972"/>
        <end position="1035"/>
    </location>
</feature>
<feature type="transmembrane region" description="Helical" evidence="12">
    <location>
        <begin position="320"/>
        <end position="337"/>
    </location>
</feature>
<dbReference type="PRINTS" id="PR01490">
    <property type="entry name" value="RTXTOXIND"/>
</dbReference>
<evidence type="ECO:0000256" key="5">
    <source>
        <dbReference type="ARBA" id="ARBA00022448"/>
    </source>
</evidence>
<comment type="caution">
    <text evidence="17">The sequence shown here is derived from an EMBL/GenBank/DDBJ whole genome shotgun (WGS) entry which is preliminary data.</text>
</comment>
<feature type="domain" description="ABC transmembrane type-1" evidence="16">
    <location>
        <begin position="187"/>
        <end position="463"/>
    </location>
</feature>
<dbReference type="SUPFAM" id="SSF90123">
    <property type="entry name" value="ABC transporter transmembrane region"/>
    <property type="match status" value="1"/>
</dbReference>
<dbReference type="Proteomes" id="UP000017668">
    <property type="component" value="Unassembled WGS sequence"/>
</dbReference>
<dbReference type="Pfam" id="PF00005">
    <property type="entry name" value="ABC_tran"/>
    <property type="match status" value="1"/>
</dbReference>
<reference evidence="17 18" key="1">
    <citation type="journal article" date="2013" name="Genome Announc.">
        <title>Genome Sequence of Rhizobium lupini HPC(L) Isolated from Saline Desert Soil, Kutch (Gujarat).</title>
        <authorList>
            <person name="Agarwal L."/>
            <person name="Purohit H.J."/>
        </authorList>
    </citation>
    <scope>NUCLEOTIDE SEQUENCE [LARGE SCALE GENOMIC DNA]</scope>
    <source>
        <strain evidence="18">HPC(L)</strain>
    </source>
</reference>
<proteinExistence type="inferred from homology"/>
<keyword evidence="8" id="KW-0067">ATP-binding</keyword>
<comment type="function">
    <text evidence="11">Involved in beta-(1--&gt;2)glucan export. Transmembrane domains (TMD) form a pore in the inner membrane and the ATP-binding domain (NBD) is responsible for energy generation.</text>
</comment>
<dbReference type="Pfam" id="PF00664">
    <property type="entry name" value="ABC_membrane"/>
    <property type="match status" value="1"/>
</dbReference>
<evidence type="ECO:0000256" key="8">
    <source>
        <dbReference type="ARBA" id="ARBA00022840"/>
    </source>
</evidence>
<organism evidence="17 18">
    <name type="scientific">Bradyrhizobium lupini HPC(L)</name>
    <dbReference type="NCBI Taxonomy" id="1229491"/>
    <lineage>
        <taxon>Bacteria</taxon>
        <taxon>Pseudomonadati</taxon>
        <taxon>Pseudomonadota</taxon>
        <taxon>Alphaproteobacteria</taxon>
        <taxon>Hyphomicrobiales</taxon>
        <taxon>Nitrobacteraceae</taxon>
        <taxon>Bradyrhizobium</taxon>
    </lineage>
</organism>
<dbReference type="Gene3D" id="3.40.50.300">
    <property type="entry name" value="P-loop containing nucleotide triphosphate hydrolases"/>
    <property type="match status" value="1"/>
</dbReference>
<evidence type="ECO:0000256" key="10">
    <source>
        <dbReference type="ARBA" id="ARBA00023136"/>
    </source>
</evidence>
<evidence type="ECO:0000256" key="12">
    <source>
        <dbReference type="RuleBase" id="RU365093"/>
    </source>
</evidence>
<dbReference type="InterPro" id="IPR036640">
    <property type="entry name" value="ABC1_TM_sf"/>
</dbReference>
<evidence type="ECO:0000256" key="7">
    <source>
        <dbReference type="ARBA" id="ARBA00022741"/>
    </source>
</evidence>
<dbReference type="PROSITE" id="PS50893">
    <property type="entry name" value="ABC_TRANSPORTER_2"/>
    <property type="match status" value="1"/>
</dbReference>
<dbReference type="PROSITE" id="PS50929">
    <property type="entry name" value="ABC_TM1F"/>
    <property type="match status" value="1"/>
</dbReference>
<keyword evidence="18" id="KW-1185">Reference proteome</keyword>
<feature type="transmembrane region" description="Helical" evidence="12">
    <location>
        <begin position="187"/>
        <end position="210"/>
    </location>
</feature>
<keyword evidence="9 12" id="KW-1133">Transmembrane helix</keyword>
<dbReference type="Gene3D" id="1.20.1560.10">
    <property type="entry name" value="ABC transporter type 1, transmembrane domain"/>
    <property type="match status" value="1"/>
</dbReference>
<evidence type="ECO:0000256" key="9">
    <source>
        <dbReference type="ARBA" id="ARBA00022989"/>
    </source>
</evidence>
<evidence type="ECO:0000256" key="13">
    <source>
        <dbReference type="SAM" id="Coils"/>
    </source>
</evidence>
<protein>
    <recommendedName>
        <fullName evidence="12">Membrane fusion protein (MFP) family protein</fullName>
    </recommendedName>
</protein>
<dbReference type="NCBIfam" id="TIGR01842">
    <property type="entry name" value="type_I_sec_PrtD"/>
    <property type="match status" value="1"/>
</dbReference>
<dbReference type="InterPro" id="IPR010129">
    <property type="entry name" value="T1SS_HlyD"/>
</dbReference>
<evidence type="ECO:0000256" key="4">
    <source>
        <dbReference type="ARBA" id="ARBA00009477"/>
    </source>
</evidence>
<evidence type="ECO:0000259" key="15">
    <source>
        <dbReference type="PROSITE" id="PS50893"/>
    </source>
</evidence>
<dbReference type="InterPro" id="IPR058781">
    <property type="entry name" value="HH_AprE-like"/>
</dbReference>
<name>A0ABN0HLT4_RHILU</name>
<dbReference type="EMBL" id="AMQQ01000016">
    <property type="protein sequence ID" value="EKJ95565.1"/>
    <property type="molecule type" value="Genomic_DNA"/>
</dbReference>
<feature type="domain" description="ABC transporter" evidence="15">
    <location>
        <begin position="494"/>
        <end position="730"/>
    </location>
</feature>
<feature type="compositionally biased region" description="Gly residues" evidence="14">
    <location>
        <begin position="146"/>
        <end position="158"/>
    </location>
</feature>
<dbReference type="InterPro" id="IPR003593">
    <property type="entry name" value="AAA+_ATPase"/>
</dbReference>
<comment type="subcellular location">
    <subcellularLocation>
        <location evidence="12">Cell inner membrane</location>
        <topology evidence="12">Single-pass membrane protein</topology>
    </subcellularLocation>
    <subcellularLocation>
        <location evidence="2">Cell membrane</location>
        <topology evidence="2">Multi-pass membrane protein</topology>
    </subcellularLocation>
    <subcellularLocation>
        <location evidence="1">Membrane</location>
        <topology evidence="1">Single-pass membrane protein</topology>
    </subcellularLocation>
</comment>
<dbReference type="SUPFAM" id="SSF52540">
    <property type="entry name" value="P-loop containing nucleoside triphosphate hydrolases"/>
    <property type="match status" value="1"/>
</dbReference>
<accession>A0ABN0HLT4</accession>
<dbReference type="Pfam" id="PF26002">
    <property type="entry name" value="Beta-barrel_AprE"/>
    <property type="match status" value="1"/>
</dbReference>
<feature type="region of interest" description="Disordered" evidence="14">
    <location>
        <begin position="56"/>
        <end position="163"/>
    </location>
</feature>
<comment type="similarity">
    <text evidence="3">Belongs to the ABC transporter superfamily.</text>
</comment>
<evidence type="ECO:0000256" key="3">
    <source>
        <dbReference type="ARBA" id="ARBA00005417"/>
    </source>
</evidence>
<evidence type="ECO:0000256" key="6">
    <source>
        <dbReference type="ARBA" id="ARBA00022692"/>
    </source>
</evidence>
<evidence type="ECO:0000313" key="17">
    <source>
        <dbReference type="EMBL" id="EKJ95565.1"/>
    </source>
</evidence>
<dbReference type="Gene3D" id="2.40.50.100">
    <property type="match status" value="1"/>
</dbReference>
<keyword evidence="6 12" id="KW-0812">Transmembrane</keyword>
<keyword evidence="12" id="KW-1003">Cell membrane</keyword>
<feature type="transmembrane region" description="Helical" evidence="12">
    <location>
        <begin position="222"/>
        <end position="240"/>
    </location>
</feature>
<evidence type="ECO:0000256" key="11">
    <source>
        <dbReference type="ARBA" id="ARBA00024722"/>
    </source>
</evidence>
<evidence type="ECO:0000313" key="18">
    <source>
        <dbReference type="Proteomes" id="UP000017668"/>
    </source>
</evidence>
<keyword evidence="7" id="KW-0547">Nucleotide-binding</keyword>
<gene>
    <name evidence="17" type="ORF">C241_11473</name>
</gene>
<dbReference type="InterPro" id="IPR027417">
    <property type="entry name" value="P-loop_NTPase"/>
</dbReference>
<evidence type="ECO:0000256" key="2">
    <source>
        <dbReference type="ARBA" id="ARBA00004651"/>
    </source>
</evidence>
<keyword evidence="5 12" id="KW-0813">Transport</keyword>
<dbReference type="PROSITE" id="PS00211">
    <property type="entry name" value="ABC_TRANSPORTER_1"/>
    <property type="match status" value="1"/>
</dbReference>
<feature type="transmembrane region" description="Helical" evidence="12">
    <location>
        <begin position="291"/>
        <end position="314"/>
    </location>
</feature>
<evidence type="ECO:0000256" key="1">
    <source>
        <dbReference type="ARBA" id="ARBA00004167"/>
    </source>
</evidence>
<dbReference type="InterPro" id="IPR017871">
    <property type="entry name" value="ABC_transporter-like_CS"/>
</dbReference>
<dbReference type="InterPro" id="IPR010128">
    <property type="entry name" value="ATPase_T1SS_PrtD-like"/>
</dbReference>
<sequence length="1191" mass="129484">MDHISRRTIADGRSLDLPLDQDAEDSKLTDACISAINEAVENLRQLSGAEQIARATLPSAEVAPPPSPTTPQSNTLRDMPAGNPAPQQEPHPASRPAPEAKIDNAELKSAPDLPFVKTIDNNDGPIRENERRPATGGGGDGKEPTGNGGGGGGSGGSSQSGFHRRSEPINFAASLAKGIAAVRRNMIVVMLFTVAINVLLLAIPLYLFQISDRVLTSRSMDTLVMLTVAVLGAVLLQAFMDAIRRFILMRTAVELEVQLGAPILSAAARASLHGSGKDYQILQDLQQLRSFLTSGTLIAFLDAPLMPLFIVVVYLVHPHLGIIIMVCCAVLFTIAWLNQRFTARQFSEASGYLSRANFHLDSMSRNSQIINALAMIPEAVKMWGRETAGSLKSHVAAQDRNIMFSGVSKAARMITQVALLGWGAHLSLSGELTGGMVIAASIVSGRALAPIEGAIEGWHQFNKSAASYGRIKQLLISSPLNFPRLRLPNPEGRLDVERILFVPPPQKKVILNGISFSLKKGESLAIIGNSGSGKTTLGKMLVGSILPTSGNVRLDLMDLRNWDQRQFGESIGYLPQDVQLFPGTIKANICRMRDDIEDRQIYEAAVLADVHELIAGFPQGYETVVAADGAPLSGGQKQRIALARAFFGDPKFVVLDEPNSNLDTQGEQALAKALLHAKRQGITTVTITQRPALLQCVDKIMVLKDGSVAMFGERMDVLKALSGNGRQASQSPQIELRIVMFRKKNAIAEVKPQGQLEWYSEVPRSIRLHSSIGLAVLLASFGGFGYWAGTAPLSSAIIAQGSFVATGNNKVVQHLEGGIIKEMMVSEGDTVKVGDVLLTLDKTTALANERMLQLRRLRLETIVTRLRAEAQGAKSFKVPDIVMKEAGDPDINAIIQSQNIVFHSKLIKLEEQLNLIEKNIRSLEFRYAGYDGQKQSFDRQLALLTQERDSKERLAKDGVIRKTDMLALERAIADAMGDIARLSGEMNQSEAEIAKFKQEAIIAVNANKQAALDALETAESDLDSVREQVRGAAEVLERTVIRSPVNGTVVRAYYHTPGGVITTGKPIMEILPAHVPLILEAQVLRTSIDQLHEGQTAAIRLSALNRRTTPVLNGKVFYVSADSIEENAGLQVKDVYIVRVQVPDEEIAKVHNFRPVPGMPADVLIQTSERTFFEYLTKPIADSMSRAFKER</sequence>
<keyword evidence="13" id="KW-0175">Coiled coil</keyword>
<dbReference type="Gene3D" id="2.40.30.170">
    <property type="match status" value="1"/>
</dbReference>
<dbReference type="InterPro" id="IPR003439">
    <property type="entry name" value="ABC_transporter-like_ATP-bd"/>
</dbReference>
<dbReference type="SMART" id="SM00382">
    <property type="entry name" value="AAA"/>
    <property type="match status" value="1"/>
</dbReference>
<dbReference type="Pfam" id="PF25994">
    <property type="entry name" value="HH_AprE"/>
    <property type="match status" value="1"/>
</dbReference>
<dbReference type="PANTHER" id="PTHR24221:SF248">
    <property type="entry name" value="ABC TRANSPORTER TRANSMEMBRANE REGION"/>
    <property type="match status" value="1"/>
</dbReference>
<dbReference type="InterPro" id="IPR039421">
    <property type="entry name" value="Type_1_exporter"/>
</dbReference>
<dbReference type="InterPro" id="IPR011527">
    <property type="entry name" value="ABC1_TM_dom"/>
</dbReference>
<dbReference type="InterPro" id="IPR058982">
    <property type="entry name" value="Beta-barrel_AprE"/>
</dbReference>
<keyword evidence="12" id="KW-0997">Cell inner membrane</keyword>
<dbReference type="NCBIfam" id="TIGR01843">
    <property type="entry name" value="type_I_hlyD"/>
    <property type="match status" value="1"/>
</dbReference>
<comment type="similarity">
    <text evidence="4 12">Belongs to the membrane fusion protein (MFP) (TC 8.A.1) family.</text>
</comment>
<comment type="caution">
    <text evidence="12">Lacks conserved residue(s) required for the propagation of feature annotation.</text>
</comment>
<dbReference type="PANTHER" id="PTHR24221">
    <property type="entry name" value="ATP-BINDING CASSETTE SUB-FAMILY B"/>
    <property type="match status" value="1"/>
</dbReference>